<dbReference type="AlphaFoldDB" id="A0A6J2UHR1"/>
<keyword evidence="1" id="KW-1185">Reference proteome</keyword>
<dbReference type="Pfam" id="PF14469">
    <property type="entry name" value="AKAP28"/>
    <property type="match status" value="1"/>
</dbReference>
<accession>A0A6J2UHR1</accession>
<sequence>MYEEHEHSDDDDSDIISQTLTVRKNPMAKNRNLDHLLTAKEEFHVAPINEKDSVTESMEFCKKPSCTDADIQCVVDLVNATICEARAIIDSDPRGLFCYKYTEMQPGRSRSTASAAVDVLITKHSLANSEEKPKTIATFNVYTESVTTTSAYGHHWLTIDEFQYSNITSQIRNFIGEWKLSPNTMCVVLSNTRRQEVPIKGTIYFVDAHFSRPTPRCPNPLAVAKVRFMVSVSNVMQRHYPVMVTYRFEGHNTLYYALGPRAFNSTTFQRFFIDTILHKKLSFYAEICECRHGTLEKPKHNVKPKTKKRSAVL</sequence>
<organism evidence="1 2">
    <name type="scientific">Drosophila lebanonensis</name>
    <name type="common">Fruit fly</name>
    <name type="synonym">Scaptodrosophila lebanonensis</name>
    <dbReference type="NCBI Taxonomy" id="7225"/>
    <lineage>
        <taxon>Eukaryota</taxon>
        <taxon>Metazoa</taxon>
        <taxon>Ecdysozoa</taxon>
        <taxon>Arthropoda</taxon>
        <taxon>Hexapoda</taxon>
        <taxon>Insecta</taxon>
        <taxon>Pterygota</taxon>
        <taxon>Neoptera</taxon>
        <taxon>Endopterygota</taxon>
        <taxon>Diptera</taxon>
        <taxon>Brachycera</taxon>
        <taxon>Muscomorpha</taxon>
        <taxon>Ephydroidea</taxon>
        <taxon>Drosophilidae</taxon>
        <taxon>Scaptodrosophila</taxon>
    </lineage>
</organism>
<name>A0A6J2UHR1_DROLE</name>
<dbReference type="PANTHER" id="PTHR35075">
    <property type="entry name" value="A-KINASE ANCHOR PROTEIN 14"/>
    <property type="match status" value="1"/>
</dbReference>
<protein>
    <submittedName>
        <fullName evidence="2">Uncharacterized protein LOC115634333</fullName>
    </submittedName>
</protein>
<proteinExistence type="predicted"/>
<evidence type="ECO:0000313" key="1">
    <source>
        <dbReference type="Proteomes" id="UP000504634"/>
    </source>
</evidence>
<dbReference type="PANTHER" id="PTHR35075:SF1">
    <property type="entry name" value="A-KINASE ANCHOR PROTEIN 14"/>
    <property type="match status" value="1"/>
</dbReference>
<evidence type="ECO:0000313" key="2">
    <source>
        <dbReference type="RefSeq" id="XP_030387849.1"/>
    </source>
</evidence>
<dbReference type="RefSeq" id="XP_030387849.1">
    <property type="nucleotide sequence ID" value="XM_030531989.1"/>
</dbReference>
<dbReference type="GO" id="GO:0005952">
    <property type="term" value="C:cAMP-dependent protein kinase complex"/>
    <property type="evidence" value="ECO:0007669"/>
    <property type="project" value="TreeGrafter"/>
</dbReference>
<dbReference type="GeneID" id="115634333"/>
<dbReference type="InterPro" id="IPR025663">
    <property type="entry name" value="AKAP_28"/>
</dbReference>
<dbReference type="Proteomes" id="UP000504634">
    <property type="component" value="Unplaced"/>
</dbReference>
<reference evidence="2" key="1">
    <citation type="submission" date="2025-08" db="UniProtKB">
        <authorList>
            <consortium name="RefSeq"/>
        </authorList>
    </citation>
    <scope>IDENTIFICATION</scope>
    <source>
        <strain evidence="2">11010-0011.00</strain>
        <tissue evidence="2">Whole body</tissue>
    </source>
</reference>
<dbReference type="GO" id="GO:0034237">
    <property type="term" value="F:protein kinase A regulatory subunit binding"/>
    <property type="evidence" value="ECO:0007669"/>
    <property type="project" value="TreeGrafter"/>
</dbReference>
<dbReference type="OrthoDB" id="2148342at2759"/>
<gene>
    <name evidence="2" type="primary">LOC115634333</name>
</gene>
<dbReference type="InterPro" id="IPR053084">
    <property type="entry name" value="AKAP"/>
</dbReference>